<name>A0A1Z3NC19_BDEBC</name>
<evidence type="ECO:0000259" key="1">
    <source>
        <dbReference type="Pfam" id="PF00144"/>
    </source>
</evidence>
<dbReference type="InterPro" id="IPR012338">
    <property type="entry name" value="Beta-lactam/transpept-like"/>
</dbReference>
<protein>
    <submittedName>
        <fullName evidence="2">Penicillin-binding protein</fullName>
    </submittedName>
</protein>
<feature type="domain" description="Beta-lactamase-related" evidence="1">
    <location>
        <begin position="74"/>
        <end position="318"/>
    </location>
</feature>
<gene>
    <name evidence="2" type="ORF">B9G79_16140</name>
</gene>
<evidence type="ECO:0000313" key="3">
    <source>
        <dbReference type="Proteomes" id="UP000197003"/>
    </source>
</evidence>
<proteinExistence type="predicted"/>
<dbReference type="SUPFAM" id="SSF56601">
    <property type="entry name" value="beta-lactamase/transpeptidase-like"/>
    <property type="match status" value="1"/>
</dbReference>
<dbReference type="Proteomes" id="UP000197003">
    <property type="component" value="Chromosome"/>
</dbReference>
<dbReference type="RefSeq" id="WP_088566408.1">
    <property type="nucleotide sequence ID" value="NZ_CP020946.1"/>
</dbReference>
<sequence>MKIKKVLSHTFTVLIYSWVGLQFFSCSPDIQKVKENELATRLQNTWQELKKDNLIHGSILIQKGSEVLFADGDLNKVYPIASISKSFVGLIYFHKSQQGLKLDTPVCHWLKNFCTGDLRKITLQQLLDHKSGFGRDLSLVSFLKRSMSADWNLQDIDTLVLEDKDLKSAPGKEFGYSNFGYLVLSRVLEIIEQKNFPQILQEHAPASTTAAIQKGDKLPAYALVPGSSIQWELNKESTLYKSAGAGGIKSSALDLMQWLGQQRQTLPKLNKDKHYSLGWVRSEKQSYQAYWHNGATPGFYSLVAVIPESDLKIVILTDNYKFIKHWSDRAEAFEQYLY</sequence>
<organism evidence="2 3">
    <name type="scientific">Bdellovibrio bacteriovorus</name>
    <dbReference type="NCBI Taxonomy" id="959"/>
    <lineage>
        <taxon>Bacteria</taxon>
        <taxon>Pseudomonadati</taxon>
        <taxon>Bdellovibrionota</taxon>
        <taxon>Bdellovibrionia</taxon>
        <taxon>Bdellovibrionales</taxon>
        <taxon>Pseudobdellovibrionaceae</taxon>
        <taxon>Bdellovibrio</taxon>
    </lineage>
</organism>
<dbReference type="PANTHER" id="PTHR46825">
    <property type="entry name" value="D-ALANYL-D-ALANINE-CARBOXYPEPTIDASE/ENDOPEPTIDASE AMPH"/>
    <property type="match status" value="1"/>
</dbReference>
<dbReference type="InterPro" id="IPR001466">
    <property type="entry name" value="Beta-lactam-related"/>
</dbReference>
<dbReference type="AlphaFoldDB" id="A0A1Z3NC19"/>
<dbReference type="OrthoDB" id="5288296at2"/>
<dbReference type="EMBL" id="CP020946">
    <property type="protein sequence ID" value="ASD64987.1"/>
    <property type="molecule type" value="Genomic_DNA"/>
</dbReference>
<accession>A0A1Z3NC19</accession>
<dbReference type="Gene3D" id="3.40.710.10">
    <property type="entry name" value="DD-peptidase/beta-lactamase superfamily"/>
    <property type="match status" value="1"/>
</dbReference>
<dbReference type="Pfam" id="PF00144">
    <property type="entry name" value="Beta-lactamase"/>
    <property type="match status" value="1"/>
</dbReference>
<evidence type="ECO:0000313" key="2">
    <source>
        <dbReference type="EMBL" id="ASD64987.1"/>
    </source>
</evidence>
<dbReference type="PANTHER" id="PTHR46825:SF15">
    <property type="entry name" value="BETA-LACTAMASE-RELATED DOMAIN-CONTAINING PROTEIN"/>
    <property type="match status" value="1"/>
</dbReference>
<reference evidence="2 3" key="1">
    <citation type="submission" date="2017-04" db="EMBL/GenBank/DDBJ databases">
        <title>Whole genome sequence of Bdellovibrio bacteriovorus strain SSB218315.</title>
        <authorList>
            <person name="Oyedara O."/>
            <person name="Rodriguez-Perez M.A."/>
        </authorList>
    </citation>
    <scope>NUCLEOTIDE SEQUENCE [LARGE SCALE GENOMIC DNA]</scope>
    <source>
        <strain evidence="2 3">SSB218315</strain>
    </source>
</reference>
<dbReference type="InterPro" id="IPR050491">
    <property type="entry name" value="AmpC-like"/>
</dbReference>